<dbReference type="Pfam" id="PF01915">
    <property type="entry name" value="Glyco_hydro_3_C"/>
    <property type="match status" value="1"/>
</dbReference>
<dbReference type="Gene3D" id="3.40.50.1700">
    <property type="entry name" value="Glycoside hydrolase family 3 C-terminal domain"/>
    <property type="match status" value="1"/>
</dbReference>
<dbReference type="GO" id="GO:0005975">
    <property type="term" value="P:carbohydrate metabolic process"/>
    <property type="evidence" value="ECO:0007669"/>
    <property type="project" value="InterPro"/>
</dbReference>
<comment type="caution">
    <text evidence="4">The sequence shown here is derived from an EMBL/GenBank/DDBJ whole genome shotgun (WGS) entry which is preliminary data.</text>
</comment>
<dbReference type="Pfam" id="PF14310">
    <property type="entry name" value="Fn3-like"/>
    <property type="match status" value="1"/>
</dbReference>
<name>F0EKP7_ENTCA</name>
<feature type="domain" description="Fibronectin type III-like" evidence="3">
    <location>
        <begin position="145"/>
        <end position="214"/>
    </location>
</feature>
<gene>
    <name evidence="4" type="ORF">HMPREF9087_1953</name>
</gene>
<dbReference type="GO" id="GO:0004553">
    <property type="term" value="F:hydrolase activity, hydrolyzing O-glycosyl compounds"/>
    <property type="evidence" value="ECO:0007669"/>
    <property type="project" value="InterPro"/>
</dbReference>
<protein>
    <submittedName>
        <fullName evidence="4">Glycosyl hydrolase family 3 C-terminal domain protein</fullName>
    </submittedName>
</protein>
<dbReference type="Gene3D" id="2.60.40.10">
    <property type="entry name" value="Immunoglobulins"/>
    <property type="match status" value="1"/>
</dbReference>
<evidence type="ECO:0000313" key="4">
    <source>
        <dbReference type="EMBL" id="EGC69338.1"/>
    </source>
</evidence>
<dbReference type="InterPro" id="IPR050288">
    <property type="entry name" value="Cellulose_deg_GH3"/>
</dbReference>
<comment type="similarity">
    <text evidence="1">Belongs to the glycosyl hydrolase 3 family.</text>
</comment>
<accession>F0EKP7</accession>
<dbReference type="AlphaFoldDB" id="F0EKP7"/>
<keyword evidence="2 4" id="KW-0378">Hydrolase</keyword>
<dbReference type="PANTHER" id="PTHR42715">
    <property type="entry name" value="BETA-GLUCOSIDASE"/>
    <property type="match status" value="1"/>
</dbReference>
<dbReference type="InterPro" id="IPR036881">
    <property type="entry name" value="Glyco_hydro_3_C_sf"/>
</dbReference>
<evidence type="ECO:0000256" key="2">
    <source>
        <dbReference type="ARBA" id="ARBA00022801"/>
    </source>
</evidence>
<dbReference type="SUPFAM" id="SSF52279">
    <property type="entry name" value="Beta-D-glucan exohydrolase, C-terminal domain"/>
    <property type="match status" value="1"/>
</dbReference>
<dbReference type="SMART" id="SM01217">
    <property type="entry name" value="Fn3_like"/>
    <property type="match status" value="1"/>
</dbReference>
<dbReference type="Proteomes" id="UP000004835">
    <property type="component" value="Unassembled WGS sequence"/>
</dbReference>
<dbReference type="InterPro" id="IPR026891">
    <property type="entry name" value="Fn3-like"/>
</dbReference>
<dbReference type="HOGENOM" id="CLU_004542_0_0_9"/>
<dbReference type="EMBL" id="AEWT01000016">
    <property type="protein sequence ID" value="EGC69338.1"/>
    <property type="molecule type" value="Genomic_DNA"/>
</dbReference>
<sequence>MKKTGKPLIGVLYTGRPLVLTQVEALFDSLLLVWYPGTMGGIGIANLLSGQASPTAKLAMTFPRSEGQIPLYSAQLPTGRPLTDSEHSDRFLSKYRDESNEPLFSFGTGLSYSSFTGEWLGSEVFSETIQLAYRVKNQSATAAETVIQLYLMQRPAAMVRPSRQLIASDLISFAPQEEKERRLSLPLSELVFYDNQGKKHITKGTYRFLMRIDQKETMLSVTI</sequence>
<dbReference type="InterPro" id="IPR013783">
    <property type="entry name" value="Ig-like_fold"/>
</dbReference>
<dbReference type="PANTHER" id="PTHR42715:SF10">
    <property type="entry name" value="BETA-GLUCOSIDASE"/>
    <property type="match status" value="1"/>
</dbReference>
<proteinExistence type="inferred from homology"/>
<evidence type="ECO:0000259" key="3">
    <source>
        <dbReference type="SMART" id="SM01217"/>
    </source>
</evidence>
<evidence type="ECO:0000313" key="5">
    <source>
        <dbReference type="Proteomes" id="UP000004835"/>
    </source>
</evidence>
<organism evidence="4 5">
    <name type="scientific">Enterococcus casseliflavus ATCC 12755</name>
    <dbReference type="NCBI Taxonomy" id="888066"/>
    <lineage>
        <taxon>Bacteria</taxon>
        <taxon>Bacillati</taxon>
        <taxon>Bacillota</taxon>
        <taxon>Bacilli</taxon>
        <taxon>Lactobacillales</taxon>
        <taxon>Enterococcaceae</taxon>
        <taxon>Enterococcus</taxon>
    </lineage>
</organism>
<reference evidence="4 5" key="1">
    <citation type="submission" date="2011-01" db="EMBL/GenBank/DDBJ databases">
        <authorList>
            <person name="Muzny D."/>
            <person name="Qin X."/>
            <person name="Deng J."/>
            <person name="Jiang H."/>
            <person name="Liu Y."/>
            <person name="Qu J."/>
            <person name="Song X.-Z."/>
            <person name="Zhang L."/>
            <person name="Thornton R."/>
            <person name="Coyle M."/>
            <person name="Francisco L."/>
            <person name="Jackson L."/>
            <person name="Javaid M."/>
            <person name="Korchina V."/>
            <person name="Kovar C."/>
            <person name="Mata R."/>
            <person name="Mathew T."/>
            <person name="Ngo R."/>
            <person name="Nguyen L."/>
            <person name="Nguyen N."/>
            <person name="Okwuonu G."/>
            <person name="Ongeri F."/>
            <person name="Pham C."/>
            <person name="Simmons D."/>
            <person name="Wilczek-Boney K."/>
            <person name="Hale W."/>
            <person name="Jakkamsetti A."/>
            <person name="Pham P."/>
            <person name="Ruth R."/>
            <person name="San Lucas F."/>
            <person name="Warren J."/>
            <person name="Zhang J."/>
            <person name="Zhao Z."/>
            <person name="Zhou C."/>
            <person name="Zhu D."/>
            <person name="Lee S."/>
            <person name="Bess C."/>
            <person name="Blankenburg K."/>
            <person name="Forbes L."/>
            <person name="Fu Q."/>
            <person name="Gubbala S."/>
            <person name="Hirani K."/>
            <person name="Jayaseelan J.C."/>
            <person name="Lara F."/>
            <person name="Munidasa M."/>
            <person name="Palculict T."/>
            <person name="Patil S."/>
            <person name="Pu L.-L."/>
            <person name="Saada N."/>
            <person name="Tang L."/>
            <person name="Weissenberger G."/>
            <person name="Zhu Y."/>
            <person name="Hemphill L."/>
            <person name="Shang Y."/>
            <person name="Youmans B."/>
            <person name="Ayvaz T."/>
            <person name="Ross M."/>
            <person name="Santibanez J."/>
            <person name="Aqrawi P."/>
            <person name="Gross S."/>
            <person name="Joshi V."/>
            <person name="Fowler G."/>
            <person name="Nazareth L."/>
            <person name="Reid J."/>
            <person name="Worley K."/>
            <person name="Petrosino J."/>
            <person name="Highlander S."/>
            <person name="Gibbs R."/>
        </authorList>
    </citation>
    <scope>NUCLEOTIDE SEQUENCE [LARGE SCALE GENOMIC DNA]</scope>
    <source>
        <strain evidence="4 5">ATCC 12755</strain>
    </source>
</reference>
<dbReference type="InterPro" id="IPR002772">
    <property type="entry name" value="Glyco_hydro_3_C"/>
</dbReference>
<evidence type="ECO:0000256" key="1">
    <source>
        <dbReference type="ARBA" id="ARBA00005336"/>
    </source>
</evidence>